<feature type="binding site" evidence="15">
    <location>
        <position position="509"/>
    </location>
    <ligand>
        <name>Mg(2+)</name>
        <dbReference type="ChEBI" id="CHEBI:18420"/>
        <note>shared with alpha subunit</note>
    </ligand>
</feature>
<evidence type="ECO:0000259" key="19">
    <source>
        <dbReference type="PROSITE" id="PS51483"/>
    </source>
</evidence>
<feature type="binding site" evidence="15">
    <location>
        <position position="499"/>
    </location>
    <ligand>
        <name>Mg(2+)</name>
        <dbReference type="ChEBI" id="CHEBI:18420"/>
        <note>shared with alpha subunit</note>
    </ligand>
</feature>
<comment type="cofactor">
    <cofactor evidence="15">
        <name>Mg(2+)</name>
        <dbReference type="ChEBI" id="CHEBI:18420"/>
    </cofactor>
    <text evidence="15">Binds 2 magnesium ions per tetramer.</text>
</comment>
<dbReference type="SMART" id="SM00874">
    <property type="entry name" value="B5"/>
    <property type="match status" value="1"/>
</dbReference>
<dbReference type="InterPro" id="IPR005147">
    <property type="entry name" value="tRNA_synthase_B5-dom"/>
</dbReference>
<dbReference type="RefSeq" id="WP_205831998.1">
    <property type="nucleotide sequence ID" value="NZ_JAAIIH010000001.1"/>
</dbReference>
<dbReference type="Gene3D" id="3.50.40.10">
    <property type="entry name" value="Phenylalanyl-trna Synthetase, Chain B, domain 3"/>
    <property type="match status" value="1"/>
</dbReference>
<dbReference type="SUPFAM" id="SSF46955">
    <property type="entry name" value="Putative DNA-binding domain"/>
    <property type="match status" value="1"/>
</dbReference>
<dbReference type="EC" id="6.1.1.20" evidence="15"/>
<dbReference type="Pfam" id="PF03147">
    <property type="entry name" value="FDX-ACB"/>
    <property type="match status" value="1"/>
</dbReference>
<dbReference type="Gene3D" id="2.40.50.140">
    <property type="entry name" value="Nucleic acid-binding proteins"/>
    <property type="match status" value="1"/>
</dbReference>
<dbReference type="InterPro" id="IPR005121">
    <property type="entry name" value="Fdx_antiC-bd"/>
</dbReference>
<evidence type="ECO:0000256" key="6">
    <source>
        <dbReference type="ARBA" id="ARBA00022598"/>
    </source>
</evidence>
<dbReference type="Pfam" id="PF03484">
    <property type="entry name" value="B5"/>
    <property type="match status" value="1"/>
</dbReference>
<evidence type="ECO:0000256" key="3">
    <source>
        <dbReference type="ARBA" id="ARBA00011209"/>
    </source>
</evidence>
<evidence type="ECO:0000259" key="18">
    <source>
        <dbReference type="PROSITE" id="PS51447"/>
    </source>
</evidence>
<dbReference type="Pfam" id="PF17759">
    <property type="entry name" value="tRNA_synthFbeta"/>
    <property type="match status" value="1"/>
</dbReference>
<dbReference type="EMBL" id="JAAIIH010000001">
    <property type="protein sequence ID" value="NMM99889.1"/>
    <property type="molecule type" value="Genomic_DNA"/>
</dbReference>
<keyword evidence="12 15" id="KW-0648">Protein biosynthesis</keyword>
<dbReference type="SUPFAM" id="SSF50249">
    <property type="entry name" value="Nucleic acid-binding proteins"/>
    <property type="match status" value="1"/>
</dbReference>
<dbReference type="SUPFAM" id="SSF54991">
    <property type="entry name" value="Anticodon-binding domain of PheRS"/>
    <property type="match status" value="1"/>
</dbReference>
<dbReference type="InterPro" id="IPR045060">
    <property type="entry name" value="Phe-tRNA-ligase_IIc_bsu"/>
</dbReference>
<dbReference type="SMART" id="SM00896">
    <property type="entry name" value="FDX-ACB"/>
    <property type="match status" value="1"/>
</dbReference>
<evidence type="ECO:0000256" key="16">
    <source>
        <dbReference type="PROSITE-ProRule" id="PRU00209"/>
    </source>
</evidence>
<dbReference type="CDD" id="cd02796">
    <property type="entry name" value="tRNA_bind_bactPheRS"/>
    <property type="match status" value="1"/>
</dbReference>
<evidence type="ECO:0000256" key="2">
    <source>
        <dbReference type="ARBA" id="ARBA00008653"/>
    </source>
</evidence>
<evidence type="ECO:0000256" key="10">
    <source>
        <dbReference type="ARBA" id="ARBA00022842"/>
    </source>
</evidence>
<evidence type="ECO:0000256" key="1">
    <source>
        <dbReference type="ARBA" id="ARBA00004496"/>
    </source>
</evidence>
<dbReference type="GO" id="GO:0000287">
    <property type="term" value="F:magnesium ion binding"/>
    <property type="evidence" value="ECO:0007669"/>
    <property type="project" value="UniProtKB-UniRule"/>
</dbReference>
<dbReference type="FunFam" id="3.30.70.380:FF:000001">
    <property type="entry name" value="Phenylalanine--tRNA ligase beta subunit"/>
    <property type="match status" value="1"/>
</dbReference>
<comment type="catalytic activity">
    <reaction evidence="14 15">
        <text>tRNA(Phe) + L-phenylalanine + ATP = L-phenylalanyl-tRNA(Phe) + AMP + diphosphate + H(+)</text>
        <dbReference type="Rhea" id="RHEA:19413"/>
        <dbReference type="Rhea" id="RHEA-COMP:9668"/>
        <dbReference type="Rhea" id="RHEA-COMP:9699"/>
        <dbReference type="ChEBI" id="CHEBI:15378"/>
        <dbReference type="ChEBI" id="CHEBI:30616"/>
        <dbReference type="ChEBI" id="CHEBI:33019"/>
        <dbReference type="ChEBI" id="CHEBI:58095"/>
        <dbReference type="ChEBI" id="CHEBI:78442"/>
        <dbReference type="ChEBI" id="CHEBI:78531"/>
        <dbReference type="ChEBI" id="CHEBI:456215"/>
        <dbReference type="EC" id="6.1.1.20"/>
    </reaction>
</comment>
<evidence type="ECO:0000313" key="21">
    <source>
        <dbReference type="Proteomes" id="UP000588277"/>
    </source>
</evidence>
<comment type="similarity">
    <text evidence="2 15">Belongs to the phenylalanyl-tRNA synthetase beta subunit family. Type 1 subfamily.</text>
</comment>
<keyword evidence="6 15" id="KW-0436">Ligase</keyword>
<dbReference type="PANTHER" id="PTHR10947">
    <property type="entry name" value="PHENYLALANYL-TRNA SYNTHETASE BETA CHAIN AND LEUCINE-RICH REPEAT-CONTAINING PROTEIN 47"/>
    <property type="match status" value="1"/>
</dbReference>
<dbReference type="AlphaFoldDB" id="A0A7Y0HZ70"/>
<evidence type="ECO:0000256" key="12">
    <source>
        <dbReference type="ARBA" id="ARBA00022917"/>
    </source>
</evidence>
<feature type="domain" description="B5" evidence="19">
    <location>
        <begin position="445"/>
        <end position="521"/>
    </location>
</feature>
<keyword evidence="8 15" id="KW-0547">Nucleotide-binding</keyword>
<keyword evidence="4 15" id="KW-0963">Cytoplasm</keyword>
<proteinExistence type="inferred from homology"/>
<evidence type="ECO:0000256" key="5">
    <source>
        <dbReference type="ARBA" id="ARBA00022555"/>
    </source>
</evidence>
<dbReference type="GO" id="GO:0004826">
    <property type="term" value="F:phenylalanine-tRNA ligase activity"/>
    <property type="evidence" value="ECO:0007669"/>
    <property type="project" value="UniProtKB-UniRule"/>
</dbReference>
<evidence type="ECO:0000256" key="9">
    <source>
        <dbReference type="ARBA" id="ARBA00022840"/>
    </source>
</evidence>
<evidence type="ECO:0000256" key="13">
    <source>
        <dbReference type="ARBA" id="ARBA00023146"/>
    </source>
</evidence>
<keyword evidence="11 16" id="KW-0694">RNA-binding</keyword>
<keyword evidence="5 16" id="KW-0820">tRNA-binding</keyword>
<dbReference type="Gene3D" id="3.30.56.10">
    <property type="match status" value="2"/>
</dbReference>
<evidence type="ECO:0000256" key="14">
    <source>
        <dbReference type="ARBA" id="ARBA00049255"/>
    </source>
</evidence>
<dbReference type="GO" id="GO:0005524">
    <property type="term" value="F:ATP binding"/>
    <property type="evidence" value="ECO:0007669"/>
    <property type="project" value="UniProtKB-UniRule"/>
</dbReference>
<evidence type="ECO:0000256" key="15">
    <source>
        <dbReference type="HAMAP-Rule" id="MF_00283"/>
    </source>
</evidence>
<dbReference type="PROSITE" id="PS50886">
    <property type="entry name" value="TRBD"/>
    <property type="match status" value="1"/>
</dbReference>
<organism evidence="20 21">
    <name type="scientific">Bifidobacterium moraviense</name>
    <dbReference type="NCBI Taxonomy" id="2675323"/>
    <lineage>
        <taxon>Bacteria</taxon>
        <taxon>Bacillati</taxon>
        <taxon>Actinomycetota</taxon>
        <taxon>Actinomycetes</taxon>
        <taxon>Bifidobacteriales</taxon>
        <taxon>Bifidobacteriaceae</taxon>
        <taxon>Bifidobacterium</taxon>
    </lineage>
</organism>
<dbReference type="Gene3D" id="3.30.70.380">
    <property type="entry name" value="Ferrodoxin-fold anticodon-binding domain"/>
    <property type="match status" value="1"/>
</dbReference>
<dbReference type="SMART" id="SM00873">
    <property type="entry name" value="B3_4"/>
    <property type="match status" value="1"/>
</dbReference>
<evidence type="ECO:0000256" key="7">
    <source>
        <dbReference type="ARBA" id="ARBA00022723"/>
    </source>
</evidence>
<feature type="binding site" evidence="15">
    <location>
        <position position="505"/>
    </location>
    <ligand>
        <name>Mg(2+)</name>
        <dbReference type="ChEBI" id="CHEBI:18420"/>
        <note>shared with alpha subunit</note>
    </ligand>
</feature>
<dbReference type="InterPro" id="IPR005146">
    <property type="entry name" value="B3/B4_tRNA-bd"/>
</dbReference>
<dbReference type="CDD" id="cd00769">
    <property type="entry name" value="PheRS_beta_core"/>
    <property type="match status" value="1"/>
</dbReference>
<dbReference type="PANTHER" id="PTHR10947:SF0">
    <property type="entry name" value="PHENYLALANINE--TRNA LIGASE BETA SUBUNIT"/>
    <property type="match status" value="1"/>
</dbReference>
<feature type="binding site" evidence="15">
    <location>
        <position position="508"/>
    </location>
    <ligand>
        <name>Mg(2+)</name>
        <dbReference type="ChEBI" id="CHEBI:18420"/>
        <note>shared with alpha subunit</note>
    </ligand>
</feature>
<dbReference type="Gene3D" id="3.30.930.10">
    <property type="entry name" value="Bira Bifunctional Protein, Domain 2"/>
    <property type="match status" value="1"/>
</dbReference>
<dbReference type="InterPro" id="IPR002547">
    <property type="entry name" value="tRNA-bd_dom"/>
</dbReference>
<dbReference type="SUPFAM" id="SSF55681">
    <property type="entry name" value="Class II aaRS and biotin synthetases"/>
    <property type="match status" value="1"/>
</dbReference>
<comment type="subunit">
    <text evidence="3 15">Tetramer of two alpha and two beta subunits.</text>
</comment>
<feature type="domain" description="TRNA-binding" evidence="17">
    <location>
        <begin position="41"/>
        <end position="162"/>
    </location>
</feature>
<evidence type="ECO:0000256" key="11">
    <source>
        <dbReference type="ARBA" id="ARBA00022884"/>
    </source>
</evidence>
<dbReference type="PROSITE" id="PS51447">
    <property type="entry name" value="FDX_ACB"/>
    <property type="match status" value="1"/>
</dbReference>
<evidence type="ECO:0000313" key="20">
    <source>
        <dbReference type="EMBL" id="NMM99889.1"/>
    </source>
</evidence>
<dbReference type="InterPro" id="IPR020825">
    <property type="entry name" value="Phe-tRNA_synthase-like_B3/B4"/>
</dbReference>
<sequence>MPMVDIDWLKEHVEVPEGLTYDQLAKDLVRVGLEEEEIHRSTVTGPIVVGYVVDCVKEPQKNGKVISWTHVDVGDEYNATDENGNKVPRGIVCGAPNMAAGEKVVVTLPGAVLPGDFRIEPRKTYGHVSDGMCASERELGLGDNHDGIILLRNYGFTTEQYEALKPGDDAMSLLHLDQPILEINITPDRGYAFSYRGVAREFHHSTGAAYTDPVTELNAHVPDLAATAVDASVPSDVEVFVEDNNPIHGVVGCDRYYARAIHGFDPSARTPNWMRRRLTRAGMRSISLAVDVTNYVMMDLGQPMHAYDLDKLEGPIVVRRANPGEHLVTLDGKDHELSPEDLLITDSPNGQRASRIIGLAGVMGGLYGEVTSETKNILLEAAHFDQVSIARSARRHKTPSEASRRFERGVDPQLQPAAAQMAAELLTRYGNGVASAHPADLNTVPRRKSIHFKASEVKRLTGLDLGLNTISDVLSDIGCTLGGGGNGEFLVSPPSWRPDLGEPCDLVEEVARLIGYDQIPVRVPPAAIMMDGGLTANQQRRRWVADTLAEYGLVETLSYPFVGDEDYKVFGYDADETKAHSVELVNSLYGDRKFLRRSLLLTLAQTVQRNLRRGLEDVSLYEIGHVYLLDPNAPAIPALPGAVRPSDEDLAALDAGLPAQPDHVAAIFTGNATDDGWLKDRRPVDWTDAVEAVRRIVDRLGAHVSLVQPAAADAPAQWHPGRVAFVELADGTVIGTVGELHPHVDEALGFPTHTSAFELNLTALFASLDDKPFQAKPISTFPPVKQDLAFTVSDDVTAAQLEDAIRAAAGDVLESISLFDVFTGDQIGEHQKSLAYAVTFRAADRTLTADDSEAIRRAIVDEAAKIGAQLRA</sequence>
<feature type="domain" description="FDX-ACB" evidence="18">
    <location>
        <begin position="779"/>
        <end position="871"/>
    </location>
</feature>
<dbReference type="SUPFAM" id="SSF56037">
    <property type="entry name" value="PheT/TilS domain"/>
    <property type="match status" value="1"/>
</dbReference>
<dbReference type="InterPro" id="IPR033714">
    <property type="entry name" value="tRNA_bind_bactPheRS"/>
</dbReference>
<dbReference type="PROSITE" id="PS51483">
    <property type="entry name" value="B5"/>
    <property type="match status" value="1"/>
</dbReference>
<evidence type="ECO:0000259" key="17">
    <source>
        <dbReference type="PROSITE" id="PS50886"/>
    </source>
</evidence>
<keyword evidence="13 15" id="KW-0030">Aminoacyl-tRNA synthetase</keyword>
<dbReference type="InterPro" id="IPR041616">
    <property type="entry name" value="PheRS_beta_core"/>
</dbReference>
<keyword evidence="7 15" id="KW-0479">Metal-binding</keyword>
<dbReference type="InterPro" id="IPR009061">
    <property type="entry name" value="DNA-bd_dom_put_sf"/>
</dbReference>
<name>A0A7Y0HZ70_9BIFI</name>
<reference evidence="20 21" key="1">
    <citation type="submission" date="2020-02" db="EMBL/GenBank/DDBJ databases">
        <title>Characterization of phylogenetic diversity of novel bifidobacterial species isolated in Czech ZOOs.</title>
        <authorList>
            <person name="Lugli G.A."/>
            <person name="Vera N.B."/>
            <person name="Ventura M."/>
        </authorList>
    </citation>
    <scope>NUCLEOTIDE SEQUENCE [LARGE SCALE GENOMIC DNA]</scope>
    <source>
        <strain evidence="20 21">DSM 109958</strain>
    </source>
</reference>
<gene>
    <name evidence="15" type="primary">pheT</name>
    <name evidence="20" type="ORF">G1C96_0467</name>
</gene>
<dbReference type="InterPro" id="IPR045864">
    <property type="entry name" value="aa-tRNA-synth_II/BPL/LPL"/>
</dbReference>
<keyword evidence="9 15" id="KW-0067">ATP-binding</keyword>
<evidence type="ECO:0000256" key="8">
    <source>
        <dbReference type="ARBA" id="ARBA00022741"/>
    </source>
</evidence>
<accession>A0A7Y0HZ70</accession>
<comment type="caution">
    <text evidence="20">The sequence shown here is derived from an EMBL/GenBank/DDBJ whole genome shotgun (WGS) entry which is preliminary data.</text>
</comment>
<dbReference type="InterPro" id="IPR012340">
    <property type="entry name" value="NA-bd_OB-fold"/>
</dbReference>
<protein>
    <recommendedName>
        <fullName evidence="15">Phenylalanine--tRNA ligase beta subunit</fullName>
        <ecNumber evidence="15">6.1.1.20</ecNumber>
    </recommendedName>
    <alternativeName>
        <fullName evidence="15">Phenylalanyl-tRNA synthetase beta subunit</fullName>
        <shortName evidence="15">PheRS</shortName>
    </alternativeName>
</protein>
<evidence type="ECO:0000256" key="4">
    <source>
        <dbReference type="ARBA" id="ARBA00022490"/>
    </source>
</evidence>
<dbReference type="NCBIfam" id="TIGR00472">
    <property type="entry name" value="pheT_bact"/>
    <property type="match status" value="1"/>
</dbReference>
<keyword evidence="21" id="KW-1185">Reference proteome</keyword>
<dbReference type="GO" id="GO:0000049">
    <property type="term" value="F:tRNA binding"/>
    <property type="evidence" value="ECO:0007669"/>
    <property type="project" value="UniProtKB-UniRule"/>
</dbReference>
<comment type="subcellular location">
    <subcellularLocation>
        <location evidence="1 15">Cytoplasm</location>
    </subcellularLocation>
</comment>
<dbReference type="InterPro" id="IPR004532">
    <property type="entry name" value="Phe-tRNA-ligase_IIc_bsu_bact"/>
</dbReference>
<dbReference type="InterPro" id="IPR036690">
    <property type="entry name" value="Fdx_antiC-bd_sf"/>
</dbReference>
<dbReference type="HAMAP" id="MF_00283">
    <property type="entry name" value="Phe_tRNA_synth_beta1"/>
    <property type="match status" value="1"/>
</dbReference>
<dbReference type="GO" id="GO:0006432">
    <property type="term" value="P:phenylalanyl-tRNA aminoacylation"/>
    <property type="evidence" value="ECO:0007669"/>
    <property type="project" value="UniProtKB-UniRule"/>
</dbReference>
<dbReference type="GO" id="GO:0009328">
    <property type="term" value="C:phenylalanine-tRNA ligase complex"/>
    <property type="evidence" value="ECO:0007669"/>
    <property type="project" value="TreeGrafter"/>
</dbReference>
<dbReference type="Pfam" id="PF01588">
    <property type="entry name" value="tRNA_bind"/>
    <property type="match status" value="1"/>
</dbReference>
<dbReference type="Pfam" id="PF03483">
    <property type="entry name" value="B3_4"/>
    <property type="match status" value="1"/>
</dbReference>
<dbReference type="Proteomes" id="UP000588277">
    <property type="component" value="Unassembled WGS sequence"/>
</dbReference>
<keyword evidence="10 15" id="KW-0460">Magnesium</keyword>